<name>A0A0K2VX88_MESPL</name>
<evidence type="ECO:0000256" key="1">
    <source>
        <dbReference type="SAM" id="MobiDB-lite"/>
    </source>
</evidence>
<reference evidence="3" key="1">
    <citation type="submission" date="2014-08" db="EMBL/GenBank/DDBJ databases">
        <authorList>
            <person name="Edwards T."/>
        </authorList>
    </citation>
    <scope>NUCLEOTIDE SEQUENCE [LARGE SCALE GENOMIC DNA]</scope>
</reference>
<accession>A0A0K2VX88</accession>
<organism evidence="2 3">
    <name type="scientific">Mesorhizobium plurifarium</name>
    <dbReference type="NCBI Taxonomy" id="69974"/>
    <lineage>
        <taxon>Bacteria</taxon>
        <taxon>Pseudomonadati</taxon>
        <taxon>Pseudomonadota</taxon>
        <taxon>Alphaproteobacteria</taxon>
        <taxon>Hyphomicrobiales</taxon>
        <taxon>Phyllobacteriaceae</taxon>
        <taxon>Mesorhizobium</taxon>
    </lineage>
</organism>
<dbReference type="EMBL" id="CCND01000012">
    <property type="protein sequence ID" value="CDX55925.1"/>
    <property type="molecule type" value="Genomic_DNA"/>
</dbReference>
<evidence type="ECO:0000313" key="2">
    <source>
        <dbReference type="EMBL" id="CDX55925.1"/>
    </source>
</evidence>
<dbReference type="AlphaFoldDB" id="A0A0K2VX88"/>
<evidence type="ECO:0000313" key="3">
    <source>
        <dbReference type="Proteomes" id="UP000182888"/>
    </source>
</evidence>
<feature type="region of interest" description="Disordered" evidence="1">
    <location>
        <begin position="1"/>
        <end position="41"/>
    </location>
</feature>
<proteinExistence type="predicted"/>
<gene>
    <name evidence="2" type="ORF">MPL1032_20306</name>
</gene>
<protein>
    <submittedName>
        <fullName evidence="2">Uncharacterized protein</fullName>
    </submittedName>
</protein>
<feature type="compositionally biased region" description="Gly residues" evidence="1">
    <location>
        <begin position="32"/>
        <end position="41"/>
    </location>
</feature>
<dbReference type="Proteomes" id="UP000182888">
    <property type="component" value="Unassembled WGS sequence"/>
</dbReference>
<sequence length="41" mass="4222">MANLATMSAANEGPKAHHSLDEGINFHFTGSPGTGGARPDR</sequence>